<reference evidence="13 14" key="1">
    <citation type="journal article" date="2014" name="Genome Biol. Evol.">
        <title>The secreted proteins of Achlya hypogyna and Thraustotheca clavata identify the ancestral oomycete secretome and reveal gene acquisitions by horizontal gene transfer.</title>
        <authorList>
            <person name="Misner I."/>
            <person name="Blouin N."/>
            <person name="Leonard G."/>
            <person name="Richards T.A."/>
            <person name="Lane C.E."/>
        </authorList>
    </citation>
    <scope>NUCLEOTIDE SEQUENCE [LARGE SCALE GENOMIC DNA]</scope>
    <source>
        <strain evidence="13 14">ATCC 34112</strain>
    </source>
</reference>
<comment type="similarity">
    <text evidence="8">Belongs to the IFT172 family.</text>
</comment>
<evidence type="ECO:0000256" key="7">
    <source>
        <dbReference type="ARBA" id="ARBA00023273"/>
    </source>
</evidence>
<feature type="coiled-coil region" evidence="9">
    <location>
        <begin position="232"/>
        <end position="507"/>
    </location>
</feature>
<dbReference type="Pfam" id="PF24762">
    <property type="entry name" value="TPR_IF140-IFT172"/>
    <property type="match status" value="1"/>
</dbReference>
<dbReference type="GO" id="GO:0030992">
    <property type="term" value="C:intraciliary transport particle B"/>
    <property type="evidence" value="ECO:0007669"/>
    <property type="project" value="TreeGrafter"/>
</dbReference>
<evidence type="ECO:0000256" key="6">
    <source>
        <dbReference type="ARBA" id="ARBA00023069"/>
    </source>
</evidence>
<evidence type="ECO:0000256" key="9">
    <source>
        <dbReference type="SAM" id="Coils"/>
    </source>
</evidence>
<evidence type="ECO:0000256" key="2">
    <source>
        <dbReference type="ARBA" id="ARBA00022473"/>
    </source>
</evidence>
<dbReference type="PANTHER" id="PTHR15722:SF2">
    <property type="entry name" value="INTRAFLAGELLAR TRANSPORT PROTEIN 172 HOMOLOG"/>
    <property type="match status" value="1"/>
</dbReference>
<dbReference type="GO" id="GO:0036064">
    <property type="term" value="C:ciliary basal body"/>
    <property type="evidence" value="ECO:0007669"/>
    <property type="project" value="TreeGrafter"/>
</dbReference>
<dbReference type="PROSITE" id="PS50800">
    <property type="entry name" value="SAP"/>
    <property type="match status" value="1"/>
</dbReference>
<dbReference type="STRING" id="74557.A0A1V9ZC42"/>
<dbReference type="Gene3D" id="1.10.220.60">
    <property type="entry name" value="GRIP domain"/>
    <property type="match status" value="1"/>
</dbReference>
<dbReference type="FunFam" id="1.25.40.470:FF:000020">
    <property type="entry name" value="Intraflagellar transport protein 172"/>
    <property type="match status" value="1"/>
</dbReference>
<evidence type="ECO:0000256" key="10">
    <source>
        <dbReference type="SAM" id="MobiDB-lite"/>
    </source>
</evidence>
<keyword evidence="4" id="KW-0677">Repeat</keyword>
<dbReference type="InterPro" id="IPR001680">
    <property type="entry name" value="WD40_rpt"/>
</dbReference>
<organism evidence="13 14">
    <name type="scientific">Thraustotheca clavata</name>
    <dbReference type="NCBI Taxonomy" id="74557"/>
    <lineage>
        <taxon>Eukaryota</taxon>
        <taxon>Sar</taxon>
        <taxon>Stramenopiles</taxon>
        <taxon>Oomycota</taxon>
        <taxon>Saprolegniomycetes</taxon>
        <taxon>Saprolegniales</taxon>
        <taxon>Achlyaceae</taxon>
        <taxon>Thraustotheca</taxon>
    </lineage>
</organism>
<dbReference type="InterPro" id="IPR036361">
    <property type="entry name" value="SAP_dom_sf"/>
</dbReference>
<feature type="domain" description="SAP" evidence="11">
    <location>
        <begin position="752"/>
        <end position="786"/>
    </location>
</feature>
<name>A0A1V9ZC42_9STRA</name>
<evidence type="ECO:0000313" key="14">
    <source>
        <dbReference type="Proteomes" id="UP000243217"/>
    </source>
</evidence>
<comment type="subcellular location">
    <subcellularLocation>
        <location evidence="1">Cell projection</location>
        <location evidence="1">Cilium</location>
    </subcellularLocation>
</comment>
<keyword evidence="6" id="KW-0969">Cilium</keyword>
<dbReference type="InterPro" id="IPR056157">
    <property type="entry name" value="TPR_IFT80_172_dom"/>
</dbReference>
<dbReference type="InterPro" id="IPR040746">
    <property type="entry name" value="THO1_MOS11_C"/>
</dbReference>
<evidence type="ECO:0000256" key="4">
    <source>
        <dbReference type="ARBA" id="ARBA00022737"/>
    </source>
</evidence>
<keyword evidence="7" id="KW-0966">Cell projection</keyword>
<dbReference type="FunFam" id="1.25.40.470:FF:000012">
    <property type="entry name" value="intraflagellar transport protein 172 homolog"/>
    <property type="match status" value="1"/>
</dbReference>
<dbReference type="InterPro" id="IPR003034">
    <property type="entry name" value="SAP_dom"/>
</dbReference>
<keyword evidence="3" id="KW-0853">WD repeat</keyword>
<keyword evidence="2" id="KW-0217">Developmental protein</keyword>
<dbReference type="Pfam" id="PF18592">
    <property type="entry name" value="Tho1_MOS11_C"/>
    <property type="match status" value="1"/>
</dbReference>
<dbReference type="Proteomes" id="UP000243217">
    <property type="component" value="Unassembled WGS sequence"/>
</dbReference>
<comment type="caution">
    <text evidence="13">The sequence shown here is derived from an EMBL/GenBank/DDBJ whole genome shotgun (WGS) entry which is preliminary data.</text>
</comment>
<evidence type="ECO:0000256" key="3">
    <source>
        <dbReference type="ARBA" id="ARBA00022574"/>
    </source>
</evidence>
<dbReference type="SUPFAM" id="SSF82171">
    <property type="entry name" value="DPP6 N-terminal domain-like"/>
    <property type="match status" value="1"/>
</dbReference>
<sequence>MKSVKKEQLEKGLAEMKELGMGGLSKGLSFLRQKSASYGHLDEEKPPAGLRASSFSNMTDKPKMSYDELLSLSMKLTKQNRAYKVQMTAASDKLFRLNGIETNYNMMLQFVTDDFGIDVAYEQPTEISLDDDAPAEIEHTLNVSAMRQQYHDRDSVREGHVRDMESVYVQEIASLKAQLEQLQTSTTENCDTEEKKDEEVVVTGCGPSPVESNLRFEVETLKSSITMERRLREEAERSWQSKLRESEEARKELSESIAKAQAEVATLSSQLETANATATSYASDIQSQLLVNQQREESLTALKRELQNQTQLTQRVDALQLAVTQKDADIDKLSKSVHQLEQQLNGKDNELKTTISKLLTAERERSQLQELADTAMAKHTHLEAELRDFQILQAAKESMEREMKALWAKLNDAEQQVSSQSAEVTRLAGEITDLHKKWSEKSALSTRLHTENLQLAEQKAGQAAEIARLKQQLTSGSTNIETITQQLEDSKKTIDVHNNTIASLQEELVSTKSIYESRIATLEKHWSDEKASLLEASEQEFLNLKSQHQQEMERHEADSRTKSKLARQLVLEKEVMVANLSAQLAQLEHDVKSGDADHRRIFELASVQAQRGQEVQELVNAVAEKQADVDALKQQIKIMEEEISVLVRTERREGVNMEYLKNVVVQYMSFRPGSSQQMKLIPVLSTLLQFSPHDMEEIKAATKRSSGWGSWTSEKKPIKTIVAPPTIIIPRAKGTYSSRSPRSSPRNKMINPKKMKVAEIKEELAKRNLSVSGVKAELVQRLELALDEEMFGSEAHEQVTLAVSEATTNNEVVEKKQEVVKEVLVVEEKKVEELKPQAKEPKPQAEEPKKEVPVVKTTMSEEDKRKARAAKFGIPMTDLEKKTERAKRFQLPDVNVETQKKSKRAERFGIETEGLIQEKKKARGERFGITDEAKKKLERALRFNLVTKEVVDANILENFVRGRIRRFIQSRKRSLLLMQLRHLSTVLPPTEGMCKVTAIAWSPNNRRLAVVTVERVVHMFDAATGERKDKFSTKPAEKGDKNYVVRALAFSPDSSKLAVAQSDNIVFIYKLGLEWGDKKSICNKFAQASSVTSMIWPVAHPNEIVFGLADGKVKLGQLRSNKPATLYSTGSYVATMCTNPEGTAILSSHYDQSIYRFIFDDVNGGSTQTKIALHTCVPYALSWGESIVAAGNDRKVTFYDKDGGMVRSFDYSSDDKCGEFTTSVVNPTGDSVVVGNFNSFYIYNYQAKTESWEAVGVKAIENLYSVTSLGWKYDGSRLAVGSVCGALDLFDACVRRYRYKGKFEFTYVSLSQVIVKRIATGQRVIVRSSFGCEITKLNVFQDRFLVANTSSTLLVGDLETSKLSEVQWQSTGSEKYMFENVAVCIIYQAGELSLIEYGQNEILGSVRTEHLSLHLLSVRINERPVLVESTKMPADDNKKMAFLLDLQTISVKDLHNHTASTINHDARIDWLELNAHGNLLLFRDKRRQLHLFDMDTQSRSTLLNYCNYVQWVPDSDVVVAQNRANLYVWYNIRSPDKATIYQIKGDVEQIERANGRTEVIVDEGMNTASYQLDESLINFGTAIDDKQLLRAMAILEPLEITPETEAMWMQLSAEALKCNDHRIAERCVAALGDVCRCRYLRKVNKIDWMEKAKMSEGIVHWRVRSKLSLLKNDYRSAEHILLSQGQVDEAIEMYQDLHKYEEAIRVAEARNHASLDQMKRQYADYLLSTRQEEKAATLKVKEGDYIGAVHLYLKGGLPAKAANLLQERNLGKDHRALLESVADALYAAGMFEKAGDQFEKMEEEDRSLAAYIKANAYRKAVDLSRRVFPDRVMKLEESWGDYLVSMKQMDMAINHYIEGNVPTKAVEAALNSRQWAKAGQMVETLDDEIALPYYRRLARHYQDAQQYEQAERCFIKADAARDAVEMYTRANKWDAAYQVALNHMDKYETERLYVEQAHRMERQGKLKEAEKLFLTVNEPDLAINMYKNHKNYEQMIRLVTKYRKDLLKDTHLYLAQQLEHEGNFKEAEHHFAEAGEWQAAVNMYRSNDMWDEAIRVAKYHGGINASKRVAYAWAMSLGGDAGSKLLTRLGLIEPAIDYAIESGAFEHAFELARNCAPKKVPEVHLKHALFLEDEERFKDAEEEFIKACKPREAVDMYIHQQDWANAMRVAESADPASVSDVFVAQARLWVERKEYARAEGYFLNAGKPEMALAAFMEAQMWSDAMRLAKRHLPHKLSEVNMAHQRAIFSGGPKTKEELLEACEIWVSCQQYVQAIDAYLSITLEQLDNPNGLEEIWGLAVELASKHDRGRFKSVVEEVASRLLSMSMFDAAANYFKIIDKMSEALDCYLRTSNWVAAQKLCEQHAPELLPRLERAQHASAFGAEAKAKSEDRLPAKEDKAEVKMEAKGEIKTESKEAANALEVWMQRGEWDKVLSSAAKHGPKALAKYLIIRCTRLLEHDDADAAIGALSTYGIPLVDDTLDTVELIIAKSLGCKVSVESTPEHVATVASLVKLLRKLLKDMKGVKEVTPVQVTKMELYLLIAHYISFKYQAQAAGLQDIACKISMSLLRYISVLPADKMFFLAGAACREKKWLSPAFVFFNRYLDLTEAIDDGNMNSLDNSDFLGTDIPSPRDFPLPEDQYLPDESTREEIRDWVLTISMDQQVQEKLPERPCPNCQASIYDGTLQCPECKTKFESCIITGFPVVAKMTVNCTNCKVIAERDSWNKWIKQFGACGWCAAPQKLSY</sequence>
<feature type="region of interest" description="Disordered" evidence="10">
    <location>
        <begin position="834"/>
        <end position="863"/>
    </location>
</feature>
<dbReference type="Gene3D" id="1.25.40.470">
    <property type="match status" value="3"/>
</dbReference>
<evidence type="ECO:0000256" key="1">
    <source>
        <dbReference type="ARBA" id="ARBA00004138"/>
    </source>
</evidence>
<protein>
    <submittedName>
        <fullName evidence="13">Intraflagellar Transport Protein</fullName>
    </submittedName>
</protein>
<evidence type="ECO:0000256" key="8">
    <source>
        <dbReference type="ARBA" id="ARBA00038130"/>
    </source>
</evidence>
<dbReference type="SUPFAM" id="SSF50978">
    <property type="entry name" value="WD40 repeat-like"/>
    <property type="match status" value="1"/>
</dbReference>
<dbReference type="Gene3D" id="1.10.720.30">
    <property type="entry name" value="SAP domain"/>
    <property type="match status" value="1"/>
</dbReference>
<dbReference type="InterPro" id="IPR056168">
    <property type="entry name" value="TPR_IF140/IFT172/WDR19"/>
</dbReference>
<dbReference type="SUPFAM" id="SSF68906">
    <property type="entry name" value="SAP domain"/>
    <property type="match status" value="1"/>
</dbReference>
<evidence type="ECO:0000256" key="5">
    <source>
        <dbReference type="ARBA" id="ARBA00022803"/>
    </source>
</evidence>
<keyword evidence="9" id="KW-0175">Coiled coil</keyword>
<dbReference type="InterPro" id="IPR015943">
    <property type="entry name" value="WD40/YVTN_repeat-like_dom_sf"/>
</dbReference>
<gene>
    <name evidence="13" type="ORF">THRCLA_07798</name>
</gene>
<dbReference type="PANTHER" id="PTHR15722">
    <property type="entry name" value="IFT140/172-RELATED"/>
    <property type="match status" value="1"/>
</dbReference>
<evidence type="ECO:0000259" key="11">
    <source>
        <dbReference type="PROSITE" id="PS50800"/>
    </source>
</evidence>
<dbReference type="Pfam" id="PF00400">
    <property type="entry name" value="WD40"/>
    <property type="match status" value="1"/>
</dbReference>
<dbReference type="SMART" id="SM00513">
    <property type="entry name" value="SAP"/>
    <property type="match status" value="1"/>
</dbReference>
<feature type="coiled-coil region" evidence="9">
    <location>
        <begin position="615"/>
        <end position="649"/>
    </location>
</feature>
<dbReference type="PROSITE" id="PS50913">
    <property type="entry name" value="GRIP"/>
    <property type="match status" value="1"/>
</dbReference>
<dbReference type="FunFam" id="1.25.40.470:FF:000013">
    <property type="entry name" value="intraflagellar transport protein 172 homolog"/>
    <property type="match status" value="1"/>
</dbReference>
<keyword evidence="5" id="KW-0802">TPR repeat</keyword>
<dbReference type="Pfam" id="PF01465">
    <property type="entry name" value="GRIP"/>
    <property type="match status" value="1"/>
</dbReference>
<dbReference type="InterPro" id="IPR000237">
    <property type="entry name" value="GRIP_dom"/>
</dbReference>
<keyword evidence="14" id="KW-1185">Reference proteome</keyword>
<dbReference type="InterPro" id="IPR036322">
    <property type="entry name" value="WD40_repeat_dom_sf"/>
</dbReference>
<dbReference type="Pfam" id="PF02037">
    <property type="entry name" value="SAP"/>
    <property type="match status" value="1"/>
</dbReference>
<dbReference type="SMART" id="SM00320">
    <property type="entry name" value="WD40"/>
    <property type="match status" value="5"/>
</dbReference>
<evidence type="ECO:0000259" key="12">
    <source>
        <dbReference type="PROSITE" id="PS50913"/>
    </source>
</evidence>
<dbReference type="SMART" id="SM00755">
    <property type="entry name" value="Grip"/>
    <property type="match status" value="1"/>
</dbReference>
<dbReference type="GO" id="GO:0042073">
    <property type="term" value="P:intraciliary transport"/>
    <property type="evidence" value="ECO:0007669"/>
    <property type="project" value="TreeGrafter"/>
</dbReference>
<evidence type="ECO:0000313" key="13">
    <source>
        <dbReference type="EMBL" id="OQR95512.1"/>
    </source>
</evidence>
<dbReference type="OrthoDB" id="2186662at2759"/>
<proteinExistence type="inferred from homology"/>
<keyword evidence="13" id="KW-0282">Flagellum</keyword>
<dbReference type="EMBL" id="JNBS01002093">
    <property type="protein sequence ID" value="OQR95512.1"/>
    <property type="molecule type" value="Genomic_DNA"/>
</dbReference>
<feature type="coiled-coil region" evidence="9">
    <location>
        <begin position="534"/>
        <end position="590"/>
    </location>
</feature>
<dbReference type="Pfam" id="PF23387">
    <property type="entry name" value="TPR_IFT80_172"/>
    <property type="match status" value="1"/>
</dbReference>
<dbReference type="GO" id="GO:0005930">
    <property type="term" value="C:axoneme"/>
    <property type="evidence" value="ECO:0007669"/>
    <property type="project" value="TreeGrafter"/>
</dbReference>
<dbReference type="Gene3D" id="2.130.10.10">
    <property type="entry name" value="YVTN repeat-like/Quinoprotein amine dehydrogenase"/>
    <property type="match status" value="1"/>
</dbReference>
<accession>A0A1V9ZC42</accession>
<feature type="domain" description="GRIP" evidence="12">
    <location>
        <begin position="650"/>
        <end position="701"/>
    </location>
</feature>